<evidence type="ECO:0000256" key="1">
    <source>
        <dbReference type="SAM" id="Phobius"/>
    </source>
</evidence>
<dbReference type="EMBL" id="KB870001">
    <property type="protein sequence ID" value="EOD05797.1"/>
    <property type="molecule type" value="Genomic_DNA"/>
</dbReference>
<feature type="domain" description="PAS" evidence="2">
    <location>
        <begin position="186"/>
        <end position="255"/>
    </location>
</feature>
<dbReference type="SMART" id="SM00086">
    <property type="entry name" value="PAC"/>
    <property type="match status" value="5"/>
</dbReference>
<reference evidence="3" key="1">
    <citation type="submission" date="2012-07" db="EMBL/GenBank/DDBJ databases">
        <title>Genome variability drives Emilianias global distribution.</title>
        <authorList>
            <consortium name="DOE Joint Genome Institute"/>
            <person name="Read B."/>
            <person name="Kegel J."/>
            <person name="Klute M."/>
            <person name="Kuo A."/>
            <person name="Lefebvre S.C."/>
            <person name="Maumus F."/>
            <person name="Mayer C."/>
            <person name="Miller J."/>
            <person name="Allen A."/>
            <person name="Bidle K."/>
            <person name="Borodovsky M."/>
            <person name="Bowler C."/>
            <person name="Brownlee C."/>
            <person name="Claverie J.-M."/>
            <person name="Cock M."/>
            <person name="De Vargas C."/>
            <person name="Elias M."/>
            <person name="Frickenhaus S."/>
            <person name="Gladyshev V.N."/>
            <person name="Gonzalez K."/>
            <person name="Guda C."/>
            <person name="Hadaegh A."/>
            <person name="Herman E."/>
            <person name="Iglesias-Rodriguez D."/>
            <person name="Jones B."/>
            <person name="Lawson T."/>
            <person name="Leese F."/>
            <person name="Lin Y.-C."/>
            <person name="Lindquist E."/>
            <person name="Lobanov A."/>
            <person name="Lucas S."/>
            <person name="Malik S.-H.B."/>
            <person name="Marsh M.E."/>
            <person name="Mock T."/>
            <person name="Monier A."/>
            <person name="Moreau H."/>
            <person name="Mueller-Roeber B."/>
            <person name="Napier J."/>
            <person name="Ogata H."/>
            <person name="Parker M."/>
            <person name="Probert I."/>
            <person name="Quesneville H."/>
            <person name="Raines C."/>
            <person name="Rensing S."/>
            <person name="Riano-Pachon D.M."/>
            <person name="Richier S."/>
            <person name="Rokitta S."/>
            <person name="Salamov A."/>
            <person name="Sarno A.F."/>
            <person name="Schmutz J."/>
            <person name="Schroeder D."/>
            <person name="Shiraiwa Y."/>
            <person name="Soanes D.M."/>
            <person name="Valentin K."/>
            <person name="Van Der Giezen M."/>
            <person name="Van Der Peer Y."/>
            <person name="Vardi A."/>
            <person name="Verret F."/>
            <person name="Von Dassow P."/>
            <person name="Wheeler G."/>
            <person name="Williams B."/>
            <person name="Wilson W."/>
            <person name="Wolfe G."/>
            <person name="Wurch L.L."/>
            <person name="Young J."/>
            <person name="Dacks J.B."/>
            <person name="Delwiche C.F."/>
            <person name="Dyhrman S."/>
            <person name="Glockner G."/>
            <person name="John U."/>
            <person name="Richards T."/>
            <person name="Worden A.Z."/>
            <person name="Zhang X."/>
            <person name="Grigoriev I.V."/>
        </authorList>
    </citation>
    <scope>NUCLEOTIDE SEQUENCE</scope>
    <source>
        <strain evidence="3">CCMP1516</strain>
    </source>
</reference>
<dbReference type="Pfam" id="PF13426">
    <property type="entry name" value="PAS_9"/>
    <property type="match status" value="6"/>
</dbReference>
<dbReference type="InterPro" id="IPR052994">
    <property type="entry name" value="Tiny_macrocysts_regulators"/>
</dbReference>
<dbReference type="SMART" id="SM00091">
    <property type="entry name" value="PAS"/>
    <property type="match status" value="6"/>
</dbReference>
<feature type="domain" description="PAS" evidence="2">
    <location>
        <begin position="311"/>
        <end position="380"/>
    </location>
</feature>
<sequence length="844" mass="92166">MGLLVDLPFFDMHCRCEIASVPGSVNLASLVCGLLLVLLSWVWYSKGRARLRAETELRDVSTALETLAEPVIMMRGHTITSVNHATLETFGYDSKSELEGQGVTVLMQTPEASKHSSFVDRFERTGERRIIGKPRVVTGKRKDGSSVSLTLSVSPCAAPGEYIGILYRSGGEMTRAARAKAESELRDVSTALETLAEPVIMMRGHTITSVNHATLETFGYESKSELEGQGVTVLMQTPEASKHSSFVDRFERTGERRIIGKPRVVTGKRKDGSSVSLTLSVSPCAAPGEYIGILYRRTEAEARAKAETELRDVSTALETLAEPVIMMRGHTITSVNHATLETFGYDSKSELEGQGVTVLMQTPEASKHSSFVDRFERTGERRIIGKPRVVTGKRKDGSSVSLTLSVSPCAAPGEYIGILYRRTEAEARAKAETELRDVSTALETLAEPVIMMRGHTITSVNHATLETFGYESKSELEGQGVTVLMQTPEASKHSSFVDRFERTGERRIIGKPRVVTGKRKDGSSVSLTLSVSPCAAPGEYIGILYRRTEAEARAKAETELRDVSTALETLAEPVIMMRGHTITSVNHATLETFGYESKSELEGQGVTVLMQTPEASKHSSFVDRFERTGERRIIGKPRVVTGKRKDGSSVSLTLSVSPCAAPGEYIGILYRRTDAEARAKAETELRDVSTALETLAEPVIMMRGHTITSVNHATLETFGYESKSELEGQGVTVLMQTPEASKHSSFVDRFERTGERRIIGKPRVVTGKRKDGSSVSLTLSVSPCAAPGEYIGILYRRTEAEARAKAETELRDVSTALETLAEPVIMMRGHTITSVNHATLETFG</sequence>
<dbReference type="NCBIfam" id="TIGR00229">
    <property type="entry name" value="sensory_box"/>
    <property type="match status" value="6"/>
</dbReference>
<keyword evidence="1" id="KW-0472">Membrane</keyword>
<feature type="transmembrane region" description="Helical" evidence="1">
    <location>
        <begin position="27"/>
        <end position="44"/>
    </location>
</feature>
<dbReference type="PANTHER" id="PTHR31600:SF2">
    <property type="entry name" value="GAMETE ENRICHED GENE 10 PROTEIN-RELATED"/>
    <property type="match status" value="1"/>
</dbReference>
<dbReference type="InterPro" id="IPR035965">
    <property type="entry name" value="PAS-like_dom_sf"/>
</dbReference>
<keyword evidence="1" id="KW-1133">Transmembrane helix</keyword>
<feature type="non-terminal residue" evidence="3">
    <location>
        <position position="844"/>
    </location>
</feature>
<dbReference type="RefSeq" id="XP_005758226.1">
    <property type="nucleotide sequence ID" value="XM_005758169.1"/>
</dbReference>
<gene>
    <name evidence="3" type="ORF">EMIHUDRAFT_219897</name>
</gene>
<name>R1B964_EMIHU</name>
<evidence type="ECO:0000259" key="2">
    <source>
        <dbReference type="SMART" id="SM00091"/>
    </source>
</evidence>
<feature type="domain" description="PAS" evidence="2">
    <location>
        <begin position="686"/>
        <end position="755"/>
    </location>
</feature>
<dbReference type="InterPro" id="IPR001610">
    <property type="entry name" value="PAC"/>
</dbReference>
<dbReference type="PANTHER" id="PTHR31600">
    <property type="entry name" value="TINY MACROCYSTS PROTEIN B-RELATED"/>
    <property type="match status" value="1"/>
</dbReference>
<dbReference type="KEGG" id="ehx:EMIHUDRAFT_219897"/>
<keyword evidence="1" id="KW-0812">Transmembrane</keyword>
<feature type="domain" description="PAS" evidence="2">
    <location>
        <begin position="436"/>
        <end position="505"/>
    </location>
</feature>
<dbReference type="SUPFAM" id="SSF55785">
    <property type="entry name" value="PYP-like sensor domain (PAS domain)"/>
    <property type="match status" value="6"/>
</dbReference>
<feature type="domain" description="PAS" evidence="2">
    <location>
        <begin position="561"/>
        <end position="630"/>
    </location>
</feature>
<proteinExistence type="predicted"/>
<dbReference type="HOGENOM" id="CLU_337905_0_0_1"/>
<dbReference type="Gene3D" id="3.30.450.20">
    <property type="entry name" value="PAS domain"/>
    <property type="match status" value="6"/>
</dbReference>
<accession>R1B964</accession>
<evidence type="ECO:0000313" key="3">
    <source>
        <dbReference type="EMBL" id="EOD05797.1"/>
    </source>
</evidence>
<dbReference type="GeneID" id="17251887"/>
<organism evidence="3">
    <name type="scientific">Emiliania huxleyi</name>
    <name type="common">Coccolithophore</name>
    <name type="synonym">Pontosphaera huxleyi</name>
    <dbReference type="NCBI Taxonomy" id="2903"/>
    <lineage>
        <taxon>Eukaryota</taxon>
        <taxon>Haptista</taxon>
        <taxon>Haptophyta</taxon>
        <taxon>Prymnesiophyceae</taxon>
        <taxon>Isochrysidales</taxon>
        <taxon>Noelaerhabdaceae</taxon>
        <taxon>Emiliania</taxon>
    </lineage>
</organism>
<dbReference type="InterPro" id="IPR000014">
    <property type="entry name" value="PAS"/>
</dbReference>
<dbReference type="AlphaFoldDB" id="R1B964"/>
<protein>
    <recommendedName>
        <fullName evidence="2">PAS domain-containing protein</fullName>
    </recommendedName>
</protein>
<feature type="domain" description="PAS" evidence="2">
    <location>
        <begin position="58"/>
        <end position="127"/>
    </location>
</feature>